<keyword evidence="1" id="KW-1133">Transmembrane helix</keyword>
<protein>
    <submittedName>
        <fullName evidence="2">Uncharacterized protein</fullName>
    </submittedName>
</protein>
<dbReference type="EMBL" id="BMDI01000001">
    <property type="protein sequence ID" value="GGI18311.1"/>
    <property type="molecule type" value="Genomic_DNA"/>
</dbReference>
<keyword evidence="1" id="KW-0472">Membrane</keyword>
<organism evidence="2 3">
    <name type="scientific">Oxalicibacterium faecigallinarum</name>
    <dbReference type="NCBI Taxonomy" id="573741"/>
    <lineage>
        <taxon>Bacteria</taxon>
        <taxon>Pseudomonadati</taxon>
        <taxon>Pseudomonadota</taxon>
        <taxon>Betaproteobacteria</taxon>
        <taxon>Burkholderiales</taxon>
        <taxon>Oxalobacteraceae</taxon>
        <taxon>Oxalicibacterium</taxon>
    </lineage>
</organism>
<proteinExistence type="predicted"/>
<keyword evidence="3" id="KW-1185">Reference proteome</keyword>
<keyword evidence="1" id="KW-0812">Transmembrane</keyword>
<comment type="caution">
    <text evidence="2">The sequence shown here is derived from an EMBL/GenBank/DDBJ whole genome shotgun (WGS) entry which is preliminary data.</text>
</comment>
<name>A0A8J3AX91_9BURK</name>
<evidence type="ECO:0000313" key="2">
    <source>
        <dbReference type="EMBL" id="GGI18311.1"/>
    </source>
</evidence>
<sequence>MSSEKANEHADKTTPSSFELMSRIFQTVILGVIVLMLLLSPVLIYWFTARFESKLPMCSNEQPASDTWRCKVDEGGKTVIMGGNPEYCLDGKQHFVNRAWCNFNWDRPIQPVQ</sequence>
<accession>A0A8J3AX91</accession>
<gene>
    <name evidence="2" type="ORF">GCM10008066_13370</name>
</gene>
<reference evidence="3" key="1">
    <citation type="journal article" date="2019" name="Int. J. Syst. Evol. Microbiol.">
        <title>The Global Catalogue of Microorganisms (GCM) 10K type strain sequencing project: providing services to taxonomists for standard genome sequencing and annotation.</title>
        <authorList>
            <consortium name="The Broad Institute Genomics Platform"/>
            <consortium name="The Broad Institute Genome Sequencing Center for Infectious Disease"/>
            <person name="Wu L."/>
            <person name="Ma J."/>
        </authorList>
    </citation>
    <scope>NUCLEOTIDE SEQUENCE [LARGE SCALE GENOMIC DNA]</scope>
    <source>
        <strain evidence="3">CCM 2767</strain>
    </source>
</reference>
<dbReference type="AlphaFoldDB" id="A0A8J3AX91"/>
<dbReference type="Proteomes" id="UP000642180">
    <property type="component" value="Unassembled WGS sequence"/>
</dbReference>
<evidence type="ECO:0000256" key="1">
    <source>
        <dbReference type="SAM" id="Phobius"/>
    </source>
</evidence>
<feature type="transmembrane region" description="Helical" evidence="1">
    <location>
        <begin position="24"/>
        <end position="47"/>
    </location>
</feature>
<evidence type="ECO:0000313" key="3">
    <source>
        <dbReference type="Proteomes" id="UP000642180"/>
    </source>
</evidence>